<dbReference type="PANTHER" id="PTHR23132">
    <property type="entry name" value="D-ALANINE--D-ALANINE LIGASE"/>
    <property type="match status" value="1"/>
</dbReference>
<evidence type="ECO:0000256" key="2">
    <source>
        <dbReference type="ARBA" id="ARBA00022598"/>
    </source>
</evidence>
<organism evidence="8 9">
    <name type="scientific">Plantactinospora sonchi</name>
    <dbReference type="NCBI Taxonomy" id="1544735"/>
    <lineage>
        <taxon>Bacteria</taxon>
        <taxon>Bacillati</taxon>
        <taxon>Actinomycetota</taxon>
        <taxon>Actinomycetes</taxon>
        <taxon>Micromonosporales</taxon>
        <taxon>Micromonosporaceae</taxon>
        <taxon>Plantactinospora</taxon>
    </lineage>
</organism>
<dbReference type="InterPro" id="IPR011095">
    <property type="entry name" value="Dala_Dala_lig_C"/>
</dbReference>
<dbReference type="Gene3D" id="3.30.470.20">
    <property type="entry name" value="ATP-grasp fold, B domain"/>
    <property type="match status" value="1"/>
</dbReference>
<keyword evidence="3 4" id="KW-0961">Cell wall biogenesis/degradation</keyword>
<dbReference type="Gene3D" id="3.30.1490.20">
    <property type="entry name" value="ATP-grasp fold, A domain"/>
    <property type="match status" value="1"/>
</dbReference>
<feature type="domain" description="ATP-grasp" evidence="7">
    <location>
        <begin position="135"/>
        <end position="342"/>
    </location>
</feature>
<keyword evidence="5" id="KW-0547">Nucleotide-binding</keyword>
<dbReference type="HAMAP" id="MF_00047">
    <property type="entry name" value="Dala_Dala_lig"/>
    <property type="match status" value="1"/>
</dbReference>
<keyword evidence="4" id="KW-0133">Cell shape</keyword>
<dbReference type="RefSeq" id="WP_331213577.1">
    <property type="nucleotide sequence ID" value="NZ_JAZGQK010000006.1"/>
</dbReference>
<dbReference type="Gene3D" id="3.40.50.20">
    <property type="match status" value="1"/>
</dbReference>
<comment type="subcellular location">
    <subcellularLocation>
        <location evidence="4">Cytoplasm</location>
    </subcellularLocation>
</comment>
<name>A0ABU7RPN8_9ACTN</name>
<proteinExistence type="inferred from homology"/>
<comment type="function">
    <text evidence="4">Cell wall formation.</text>
</comment>
<comment type="catalytic activity">
    <reaction evidence="4">
        <text>2 D-alanine + ATP = D-alanyl-D-alanine + ADP + phosphate + H(+)</text>
        <dbReference type="Rhea" id="RHEA:11224"/>
        <dbReference type="ChEBI" id="CHEBI:15378"/>
        <dbReference type="ChEBI" id="CHEBI:30616"/>
        <dbReference type="ChEBI" id="CHEBI:43474"/>
        <dbReference type="ChEBI" id="CHEBI:57416"/>
        <dbReference type="ChEBI" id="CHEBI:57822"/>
        <dbReference type="ChEBI" id="CHEBI:456216"/>
        <dbReference type="EC" id="6.3.2.4"/>
    </reaction>
</comment>
<evidence type="ECO:0000313" key="9">
    <source>
        <dbReference type="Proteomes" id="UP001332243"/>
    </source>
</evidence>
<evidence type="ECO:0000259" key="7">
    <source>
        <dbReference type="PROSITE" id="PS50975"/>
    </source>
</evidence>
<dbReference type="SUPFAM" id="SSF56059">
    <property type="entry name" value="Glutathione synthetase ATP-binding domain-like"/>
    <property type="match status" value="1"/>
</dbReference>
<dbReference type="EC" id="6.3.2.4" evidence="4"/>
<dbReference type="InterPro" id="IPR011761">
    <property type="entry name" value="ATP-grasp"/>
</dbReference>
<keyword evidence="4" id="KW-0573">Peptidoglycan synthesis</keyword>
<feature type="region of interest" description="Disordered" evidence="6">
    <location>
        <begin position="1"/>
        <end position="29"/>
    </location>
</feature>
<evidence type="ECO:0000313" key="8">
    <source>
        <dbReference type="EMBL" id="MEE6258468.1"/>
    </source>
</evidence>
<dbReference type="Proteomes" id="UP001332243">
    <property type="component" value="Unassembled WGS sequence"/>
</dbReference>
<comment type="pathway">
    <text evidence="4">Cell wall biogenesis; peptidoglycan biosynthesis.</text>
</comment>
<evidence type="ECO:0000256" key="1">
    <source>
        <dbReference type="ARBA" id="ARBA00010871"/>
    </source>
</evidence>
<dbReference type="GO" id="GO:0008716">
    <property type="term" value="F:D-alanine-D-alanine ligase activity"/>
    <property type="evidence" value="ECO:0007669"/>
    <property type="project" value="UniProtKB-EC"/>
</dbReference>
<accession>A0ABU7RPN8</accession>
<dbReference type="InterPro" id="IPR005905">
    <property type="entry name" value="D_ala_D_ala"/>
</dbReference>
<dbReference type="PIRSF" id="PIRSF039102">
    <property type="entry name" value="Ddl/VanB"/>
    <property type="match status" value="1"/>
</dbReference>
<protein>
    <recommendedName>
        <fullName evidence="4">D-alanine--D-alanine ligase</fullName>
        <ecNumber evidence="4">6.3.2.4</ecNumber>
    </recommendedName>
    <alternativeName>
        <fullName evidence="4">D-Ala-D-Ala ligase</fullName>
    </alternativeName>
    <alternativeName>
        <fullName evidence="4">D-alanylalanine synthetase</fullName>
    </alternativeName>
</protein>
<comment type="caution">
    <text evidence="8">The sequence shown here is derived from an EMBL/GenBank/DDBJ whole genome shotgun (WGS) entry which is preliminary data.</text>
</comment>
<comment type="similarity">
    <text evidence="1 4">Belongs to the D-alanine--D-alanine ligase family.</text>
</comment>
<keyword evidence="2 4" id="KW-0436">Ligase</keyword>
<evidence type="ECO:0000256" key="4">
    <source>
        <dbReference type="HAMAP-Rule" id="MF_00047"/>
    </source>
</evidence>
<keyword evidence="9" id="KW-1185">Reference proteome</keyword>
<sequence length="353" mass="37024">MGTNSPGQPLRAASPDTLSQDTGRWPAPLPREATAELRVLVLAGGLSYERDVSLKSGRRVLDALRSVGVEAELRDADATLLPALRDDPPDAVVIALHGATGEDGSLRGVLDLCDVPYVGCDARASRLAWDKPSAKAVLREDGIPTPDWVALPHDRFSELGAVAVLDRIVERLGLPLMIKPAQGGSGLGAAVVREPAALPAAMVGCFGYDSTALVERYVPGMDVAVSVVDLGDGPRALPAVEIVPRNGVYDYAARYTAGLTTWHAPARLSADAAARVAETALAAHTALGLRDLSRVDLIVDEDDHPHVLEVNVSPGMTETSLLPLAVAAAGLDFGELLRTMVSRAALRRTAGRA</sequence>
<dbReference type="InterPro" id="IPR013815">
    <property type="entry name" value="ATP_grasp_subdomain_1"/>
</dbReference>
<evidence type="ECO:0000256" key="5">
    <source>
        <dbReference type="PROSITE-ProRule" id="PRU00409"/>
    </source>
</evidence>
<gene>
    <name evidence="4" type="primary">ddl</name>
    <name evidence="8" type="ORF">V1633_08175</name>
</gene>
<dbReference type="Pfam" id="PF07478">
    <property type="entry name" value="Dala_Dala_lig_C"/>
    <property type="match status" value="1"/>
</dbReference>
<keyword evidence="4" id="KW-0963">Cytoplasm</keyword>
<dbReference type="PROSITE" id="PS50975">
    <property type="entry name" value="ATP_GRASP"/>
    <property type="match status" value="1"/>
</dbReference>
<dbReference type="NCBIfam" id="NF002378">
    <property type="entry name" value="PRK01372.1"/>
    <property type="match status" value="1"/>
</dbReference>
<dbReference type="Pfam" id="PF01820">
    <property type="entry name" value="Dala_Dala_lig_N"/>
    <property type="match status" value="1"/>
</dbReference>
<evidence type="ECO:0000256" key="3">
    <source>
        <dbReference type="ARBA" id="ARBA00023316"/>
    </source>
</evidence>
<keyword evidence="5" id="KW-0067">ATP-binding</keyword>
<evidence type="ECO:0000256" key="6">
    <source>
        <dbReference type="SAM" id="MobiDB-lite"/>
    </source>
</evidence>
<dbReference type="InterPro" id="IPR011127">
    <property type="entry name" value="Dala_Dala_lig_N"/>
</dbReference>
<dbReference type="SUPFAM" id="SSF52440">
    <property type="entry name" value="PreATP-grasp domain"/>
    <property type="match status" value="1"/>
</dbReference>
<dbReference type="EMBL" id="JAZGQK010000006">
    <property type="protein sequence ID" value="MEE6258468.1"/>
    <property type="molecule type" value="Genomic_DNA"/>
</dbReference>
<reference evidence="8 9" key="1">
    <citation type="submission" date="2024-01" db="EMBL/GenBank/DDBJ databases">
        <title>Genome insights into Plantactinospora sonchi sp. nov.</title>
        <authorList>
            <person name="Wang L."/>
        </authorList>
    </citation>
    <scope>NUCLEOTIDE SEQUENCE [LARGE SCALE GENOMIC DNA]</scope>
    <source>
        <strain evidence="8 9">NEAU-QY2</strain>
    </source>
</reference>
<dbReference type="InterPro" id="IPR016185">
    <property type="entry name" value="PreATP-grasp_dom_sf"/>
</dbReference>
<dbReference type="PANTHER" id="PTHR23132:SF23">
    <property type="entry name" value="D-ALANINE--D-ALANINE LIGASE B"/>
    <property type="match status" value="1"/>
</dbReference>